<name>A0A1I8P633_STOCA</name>
<reference evidence="2" key="1">
    <citation type="submission" date="2020-05" db="UniProtKB">
        <authorList>
            <consortium name="EnsemblMetazoa"/>
        </authorList>
    </citation>
    <scope>IDENTIFICATION</scope>
    <source>
        <strain evidence="2">USDA</strain>
    </source>
</reference>
<dbReference type="AlphaFoldDB" id="A0A1I8P633"/>
<keyword evidence="1" id="KW-0732">Signal</keyword>
<evidence type="ECO:0000256" key="1">
    <source>
        <dbReference type="SAM" id="SignalP"/>
    </source>
</evidence>
<keyword evidence="3" id="KW-1185">Reference proteome</keyword>
<evidence type="ECO:0008006" key="4">
    <source>
        <dbReference type="Google" id="ProtNLM"/>
    </source>
</evidence>
<dbReference type="Proteomes" id="UP000095300">
    <property type="component" value="Unassembled WGS sequence"/>
</dbReference>
<proteinExistence type="predicted"/>
<evidence type="ECO:0000313" key="3">
    <source>
        <dbReference type="Proteomes" id="UP000095300"/>
    </source>
</evidence>
<evidence type="ECO:0000313" key="2">
    <source>
        <dbReference type="EnsemblMetazoa" id="SCAU005123-PA"/>
    </source>
</evidence>
<dbReference type="VEuPathDB" id="VectorBase:SCAU005123"/>
<dbReference type="KEGG" id="scac:106092148"/>
<sequence>MKFTIVAVVVALCLAGANANAIGFQVPHPNEFEYVPNDFANDMEGIEDLTIFSSFYWIAKAALKTLKGVNCTIKQVMNTRSVTQNFIPSIQACGTDAVSAFTNVFTSAQSVITTCDNIINLNEQVCNNDVSTNGQTSTPSSCSTKLFGQLTTLYVQIQKTKAAIKKLPTVPSDAVACTNSAVTTLTTAFTNFPSNIKSCSKLTSS</sequence>
<gene>
    <name evidence="2" type="primary">106092148</name>
</gene>
<protein>
    <recommendedName>
        <fullName evidence="4">Protein TsetseEP domain-containing protein</fullName>
    </recommendedName>
</protein>
<dbReference type="EnsemblMetazoa" id="SCAU005123-RA">
    <property type="protein sequence ID" value="SCAU005123-PA"/>
    <property type="gene ID" value="SCAU005123"/>
</dbReference>
<accession>A0A1I8P633</accession>
<feature type="chain" id="PRO_5009326068" description="Protein TsetseEP domain-containing protein" evidence="1">
    <location>
        <begin position="20"/>
        <end position="205"/>
    </location>
</feature>
<feature type="signal peptide" evidence="1">
    <location>
        <begin position="1"/>
        <end position="19"/>
    </location>
</feature>
<organism evidence="2 3">
    <name type="scientific">Stomoxys calcitrans</name>
    <name type="common">Stable fly</name>
    <name type="synonym">Conops calcitrans</name>
    <dbReference type="NCBI Taxonomy" id="35570"/>
    <lineage>
        <taxon>Eukaryota</taxon>
        <taxon>Metazoa</taxon>
        <taxon>Ecdysozoa</taxon>
        <taxon>Arthropoda</taxon>
        <taxon>Hexapoda</taxon>
        <taxon>Insecta</taxon>
        <taxon>Pterygota</taxon>
        <taxon>Neoptera</taxon>
        <taxon>Endopterygota</taxon>
        <taxon>Diptera</taxon>
        <taxon>Brachycera</taxon>
        <taxon>Muscomorpha</taxon>
        <taxon>Muscoidea</taxon>
        <taxon>Muscidae</taxon>
        <taxon>Stomoxys</taxon>
    </lineage>
</organism>
<dbReference type="OrthoDB" id="7972585at2759"/>